<dbReference type="PROSITE" id="PS51462">
    <property type="entry name" value="NUDIX"/>
    <property type="match status" value="1"/>
</dbReference>
<dbReference type="AlphaFoldDB" id="A0A3Q3A7V7"/>
<evidence type="ECO:0000256" key="6">
    <source>
        <dbReference type="ARBA" id="ARBA00049546"/>
    </source>
</evidence>
<accession>A0A3Q3A7V7</accession>
<evidence type="ECO:0000256" key="4">
    <source>
        <dbReference type="ARBA" id="ARBA00030308"/>
    </source>
</evidence>
<dbReference type="Ensembl" id="ENSKMAT00000012631.1">
    <property type="protein sequence ID" value="ENSKMAP00000012446.1"/>
    <property type="gene ID" value="ENSKMAG00000009349.1"/>
</dbReference>
<dbReference type="EC" id="3.6.1.13" evidence="2"/>
<evidence type="ECO:0000256" key="3">
    <source>
        <dbReference type="ARBA" id="ARBA00030162"/>
    </source>
</evidence>
<dbReference type="Gene3D" id="3.90.79.10">
    <property type="entry name" value="Nucleoside Triphosphate Pyrophosphohydrolase"/>
    <property type="match status" value="1"/>
</dbReference>
<feature type="domain" description="Nudix hydrolase" evidence="11">
    <location>
        <begin position="306"/>
        <end position="462"/>
    </location>
</feature>
<reference evidence="12" key="2">
    <citation type="submission" date="2025-09" db="UniProtKB">
        <authorList>
            <consortium name="Ensembl"/>
        </authorList>
    </citation>
    <scope>IDENTIFICATION</scope>
</reference>
<dbReference type="PANTHER" id="PTHR13030:SF8">
    <property type="entry name" value="ADP-RIBOSE PYROPHOSPHATASE, MITOCHONDRIAL"/>
    <property type="match status" value="1"/>
</dbReference>
<evidence type="ECO:0000256" key="9">
    <source>
        <dbReference type="ARBA" id="ARBA00070304"/>
    </source>
</evidence>
<keyword evidence="13" id="KW-1185">Reference proteome</keyword>
<evidence type="ECO:0000256" key="8">
    <source>
        <dbReference type="ARBA" id="ARBA00064968"/>
    </source>
</evidence>
<dbReference type="GeneTree" id="ENSGT00390000017405"/>
<protein>
    <recommendedName>
        <fullName evidence="9">ADP-ribose pyrophosphatase, mitochondrial</fullName>
        <ecNumber evidence="2">3.6.1.13</ecNumber>
    </recommendedName>
    <alternativeName>
        <fullName evidence="3">ADP-ribose diphosphatase</fullName>
    </alternativeName>
    <alternativeName>
        <fullName evidence="5">ADP-ribose phosphohydrolase</fullName>
    </alternativeName>
    <alternativeName>
        <fullName evidence="4">Adenosine diphosphoribose pyrophosphatase</fullName>
    </alternativeName>
    <alternativeName>
        <fullName evidence="10">Nucleoside diphosphate-linked moiety X motif 9</fullName>
    </alternativeName>
</protein>
<dbReference type="Proteomes" id="UP000264800">
    <property type="component" value="Unplaced"/>
</dbReference>
<evidence type="ECO:0000313" key="13">
    <source>
        <dbReference type="Proteomes" id="UP000264800"/>
    </source>
</evidence>
<evidence type="ECO:0000256" key="1">
    <source>
        <dbReference type="ARBA" id="ARBA00007482"/>
    </source>
</evidence>
<dbReference type="Pfam" id="PF00293">
    <property type="entry name" value="NUDIX"/>
    <property type="match status" value="1"/>
</dbReference>
<dbReference type="InterPro" id="IPR015797">
    <property type="entry name" value="NUDIX_hydrolase-like_dom_sf"/>
</dbReference>
<dbReference type="PANTHER" id="PTHR13030">
    <property type="entry name" value="NUDIX HYDROLASE"/>
    <property type="match status" value="1"/>
</dbReference>
<evidence type="ECO:0000259" key="11">
    <source>
        <dbReference type="PROSITE" id="PS51462"/>
    </source>
</evidence>
<dbReference type="InterPro" id="IPR000086">
    <property type="entry name" value="NUDIX_hydrolase_dom"/>
</dbReference>
<organism evidence="12 13">
    <name type="scientific">Kryptolebias marmoratus</name>
    <name type="common">Mangrove killifish</name>
    <name type="synonym">Rivulus marmoratus</name>
    <dbReference type="NCBI Taxonomy" id="37003"/>
    <lineage>
        <taxon>Eukaryota</taxon>
        <taxon>Metazoa</taxon>
        <taxon>Chordata</taxon>
        <taxon>Craniata</taxon>
        <taxon>Vertebrata</taxon>
        <taxon>Euteleostomi</taxon>
        <taxon>Actinopterygii</taxon>
        <taxon>Neopterygii</taxon>
        <taxon>Teleostei</taxon>
        <taxon>Neoteleostei</taxon>
        <taxon>Acanthomorphata</taxon>
        <taxon>Ovalentaria</taxon>
        <taxon>Atherinomorphae</taxon>
        <taxon>Cyprinodontiformes</taxon>
        <taxon>Rivulidae</taxon>
        <taxon>Kryptolebias</taxon>
    </lineage>
</organism>
<evidence type="ECO:0000256" key="5">
    <source>
        <dbReference type="ARBA" id="ARBA00033056"/>
    </source>
</evidence>
<evidence type="ECO:0000256" key="10">
    <source>
        <dbReference type="ARBA" id="ARBA00079599"/>
    </source>
</evidence>
<proteinExistence type="inferred from homology"/>
<sequence length="467" mass="52546">MLFLKSNNKRRKFSDLKKINKYIDQYHAQGLYFKNVHKIVGQTRITAKSNFTEANVGHHGNECGCSKRTRLRLRHHVRRCTSWILLWSPLTNINRGMVCLASGRNWAGTIRLTLTLLGLPYIPRASELLKYEREHLLRRLACKLHPVKLSGISCTYPHPDRTCQNLTPFSASCCRVFTTRASTMPSSKVPHVKSRCPQYPGSSIKRFPVPDDKVGWGQKWPQYDPVSYTAPEVLKKPAWADPDVGSSFSPKFNAVDGAVDRTSFEGSYRVENGKPLNPLGRTGLTGRGLLGRWGPNHAADPIVTRWKVDKSGAKIIHSVSKLPILQFVAIRRKDCGEWAIPGGMVDPGEQVSVTLQREFSEEALNSLAVPPAEKAEIHKRVTKLFQSQGFQVYKGYVDDPRNTDNAWMETIAANFHNEAGDSVSRLPLHAGDDAGQVQWVDIESSFTLYASHSHFLQLVAKERKAHW</sequence>
<dbReference type="STRING" id="37003.ENSKMAP00000012446"/>
<name>A0A3Q3A7V7_KRYMA</name>
<comment type="similarity">
    <text evidence="1">Belongs to the Nudix hydrolase family. NudF subfamily.</text>
</comment>
<dbReference type="Pfam" id="PF25969">
    <property type="entry name" value="NUDT9_N"/>
    <property type="match status" value="1"/>
</dbReference>
<dbReference type="CDD" id="cd03670">
    <property type="entry name" value="NUDIX_ADPRase_Nudt9"/>
    <property type="match status" value="1"/>
</dbReference>
<dbReference type="GO" id="GO:0047631">
    <property type="term" value="F:ADP-ribose diphosphatase activity"/>
    <property type="evidence" value="ECO:0007669"/>
    <property type="project" value="UniProtKB-EC"/>
</dbReference>
<evidence type="ECO:0000256" key="7">
    <source>
        <dbReference type="ARBA" id="ARBA00056962"/>
    </source>
</evidence>
<dbReference type="SUPFAM" id="SSF55811">
    <property type="entry name" value="Nudix"/>
    <property type="match status" value="1"/>
</dbReference>
<dbReference type="InterPro" id="IPR039989">
    <property type="entry name" value="NUDT9"/>
</dbReference>
<comment type="function">
    <text evidence="7">Hydrolyzes ADP-ribose (ADPR) to AMP and ribose 5'-phosphate.</text>
</comment>
<reference evidence="12" key="1">
    <citation type="submission" date="2025-08" db="UniProtKB">
        <authorList>
            <consortium name="Ensembl"/>
        </authorList>
    </citation>
    <scope>IDENTIFICATION</scope>
</reference>
<evidence type="ECO:0000313" key="12">
    <source>
        <dbReference type="Ensembl" id="ENSKMAP00000012446.1"/>
    </source>
</evidence>
<comment type="subunit">
    <text evidence="8">Monomer. Interacts with GLOD4.</text>
</comment>
<evidence type="ECO:0000256" key="2">
    <source>
        <dbReference type="ARBA" id="ARBA00012453"/>
    </source>
</evidence>
<comment type="catalytic activity">
    <reaction evidence="6">
        <text>ADP-D-ribose + H2O = D-ribose 5-phosphate + AMP + 2 H(+)</text>
        <dbReference type="Rhea" id="RHEA:10412"/>
        <dbReference type="ChEBI" id="CHEBI:15377"/>
        <dbReference type="ChEBI" id="CHEBI:15378"/>
        <dbReference type="ChEBI" id="CHEBI:57967"/>
        <dbReference type="ChEBI" id="CHEBI:78346"/>
        <dbReference type="ChEBI" id="CHEBI:456215"/>
        <dbReference type="EC" id="3.6.1.13"/>
    </reaction>
</comment>
<dbReference type="FunFam" id="3.90.79.10:FF:000021">
    <property type="entry name" value="ADP-ribose pyrophosphatase, mitochondrial isoform X1"/>
    <property type="match status" value="1"/>
</dbReference>